<dbReference type="Proteomes" id="UP000746471">
    <property type="component" value="Unassembled WGS sequence"/>
</dbReference>
<evidence type="ECO:0000256" key="1">
    <source>
        <dbReference type="ARBA" id="ARBA00022679"/>
    </source>
</evidence>
<dbReference type="GO" id="GO:0016746">
    <property type="term" value="F:acyltransferase activity"/>
    <property type="evidence" value="ECO:0007669"/>
    <property type="project" value="UniProtKB-KW"/>
</dbReference>
<dbReference type="Gene3D" id="3.40.630.30">
    <property type="match status" value="2"/>
</dbReference>
<protein>
    <submittedName>
        <fullName evidence="4">GNAT family N-acetyltransferase</fullName>
        <ecNumber evidence="4">2.3.1.-</ecNumber>
    </submittedName>
</protein>
<dbReference type="EC" id="2.3.1.-" evidence="4"/>
<keyword evidence="5" id="KW-1185">Reference proteome</keyword>
<dbReference type="InterPro" id="IPR000182">
    <property type="entry name" value="GNAT_dom"/>
</dbReference>
<comment type="caution">
    <text evidence="4">The sequence shown here is derived from an EMBL/GenBank/DDBJ whole genome shotgun (WGS) entry which is preliminary data.</text>
</comment>
<sequence length="284" mass="32216">MKPNTVIKTLDGISHKMIHKAFVEAFSDYQVQVDVPLWKLALMLDRRSYHPELSYGAFLEGKLVGFVLNGYRMWQGIPTAYDVGTGVVPDARRQGLTSEMLQRSKRAMRAAKIKRYLLEVIDTNENAVKLYREQGFQTIRTFTCFRGSVELIKPRHAAVVEAVDAIDFRAVQAFGDIQPSWQNDEMAIHATPDQYLYMVARRGDRIVGYGVMDKATGDIAQIAVDMAYRRQGIGTDLIFCMADALKTDKISMLNIETDYLPLIALLEVHGMKAYIGQYEMVLEF</sequence>
<accession>A0ABS5PM79</accession>
<dbReference type="PANTHER" id="PTHR43877:SF2">
    <property type="entry name" value="AMINOALKYLPHOSPHONATE N-ACETYLTRANSFERASE-RELATED"/>
    <property type="match status" value="1"/>
</dbReference>
<name>A0ABS5PM79_9FIRM</name>
<dbReference type="Pfam" id="PF00583">
    <property type="entry name" value="Acetyltransf_1"/>
    <property type="match status" value="2"/>
</dbReference>
<keyword evidence="2 4" id="KW-0012">Acyltransferase</keyword>
<proteinExistence type="predicted"/>
<dbReference type="CDD" id="cd04301">
    <property type="entry name" value="NAT_SF"/>
    <property type="match status" value="2"/>
</dbReference>
<organism evidence="4 5">
    <name type="scientific">Fusibacter paucivorans</name>
    <dbReference type="NCBI Taxonomy" id="76009"/>
    <lineage>
        <taxon>Bacteria</taxon>
        <taxon>Bacillati</taxon>
        <taxon>Bacillota</taxon>
        <taxon>Clostridia</taxon>
        <taxon>Eubacteriales</taxon>
        <taxon>Eubacteriales Family XII. Incertae Sedis</taxon>
        <taxon>Fusibacter</taxon>
    </lineage>
</organism>
<dbReference type="InterPro" id="IPR016181">
    <property type="entry name" value="Acyl_CoA_acyltransferase"/>
</dbReference>
<evidence type="ECO:0000313" key="5">
    <source>
        <dbReference type="Proteomes" id="UP000746471"/>
    </source>
</evidence>
<evidence type="ECO:0000259" key="3">
    <source>
        <dbReference type="PROSITE" id="PS51186"/>
    </source>
</evidence>
<dbReference type="PANTHER" id="PTHR43877">
    <property type="entry name" value="AMINOALKYLPHOSPHONATE N-ACETYLTRANSFERASE-RELATED-RELATED"/>
    <property type="match status" value="1"/>
</dbReference>
<dbReference type="PROSITE" id="PS51186">
    <property type="entry name" value="GNAT"/>
    <property type="match status" value="2"/>
</dbReference>
<evidence type="ECO:0000313" key="4">
    <source>
        <dbReference type="EMBL" id="MBS7526151.1"/>
    </source>
</evidence>
<dbReference type="SUPFAM" id="SSF55729">
    <property type="entry name" value="Acyl-CoA N-acyltransferases (Nat)"/>
    <property type="match status" value="2"/>
</dbReference>
<dbReference type="EMBL" id="JAHBCL010000008">
    <property type="protein sequence ID" value="MBS7526151.1"/>
    <property type="molecule type" value="Genomic_DNA"/>
</dbReference>
<feature type="domain" description="N-acetyltransferase" evidence="3">
    <location>
        <begin position="5"/>
        <end position="156"/>
    </location>
</feature>
<keyword evidence="1 4" id="KW-0808">Transferase</keyword>
<gene>
    <name evidence="4" type="ORF">KHM83_05645</name>
</gene>
<evidence type="ECO:0000256" key="2">
    <source>
        <dbReference type="ARBA" id="ARBA00023315"/>
    </source>
</evidence>
<dbReference type="InterPro" id="IPR050832">
    <property type="entry name" value="Bact_Acetyltransf"/>
</dbReference>
<feature type="domain" description="N-acetyltransferase" evidence="3">
    <location>
        <begin position="158"/>
        <end position="284"/>
    </location>
</feature>
<dbReference type="RefSeq" id="WP_213235938.1">
    <property type="nucleotide sequence ID" value="NZ_JAHBCL010000008.1"/>
</dbReference>
<reference evidence="4 5" key="1">
    <citation type="submission" date="2021-05" db="EMBL/GenBank/DDBJ databases">
        <title>Fusibacter ferrireducens sp. nov., an anaerobic, sulfur- and Fe-reducing bacterium isolated from the mangrove sediment.</title>
        <authorList>
            <person name="Qiu D."/>
        </authorList>
    </citation>
    <scope>NUCLEOTIDE SEQUENCE [LARGE SCALE GENOMIC DNA]</scope>
    <source>
        <strain evidence="4 5">DSM 12116</strain>
    </source>
</reference>